<reference evidence="3 4" key="1">
    <citation type="submission" date="2024-04" db="EMBL/GenBank/DDBJ databases">
        <authorList>
            <person name="Fracassetti M."/>
        </authorList>
    </citation>
    <scope>NUCLEOTIDE SEQUENCE [LARGE SCALE GENOMIC DNA]</scope>
</reference>
<organism evidence="3 4">
    <name type="scientific">Linum trigynum</name>
    <dbReference type="NCBI Taxonomy" id="586398"/>
    <lineage>
        <taxon>Eukaryota</taxon>
        <taxon>Viridiplantae</taxon>
        <taxon>Streptophyta</taxon>
        <taxon>Embryophyta</taxon>
        <taxon>Tracheophyta</taxon>
        <taxon>Spermatophyta</taxon>
        <taxon>Magnoliopsida</taxon>
        <taxon>eudicotyledons</taxon>
        <taxon>Gunneridae</taxon>
        <taxon>Pentapetalae</taxon>
        <taxon>rosids</taxon>
        <taxon>fabids</taxon>
        <taxon>Malpighiales</taxon>
        <taxon>Linaceae</taxon>
        <taxon>Linum</taxon>
    </lineage>
</organism>
<evidence type="ECO:0000313" key="4">
    <source>
        <dbReference type="Proteomes" id="UP001497516"/>
    </source>
</evidence>
<protein>
    <recommendedName>
        <fullName evidence="2">Tf2-1-like SH3-like domain-containing protein</fullName>
    </recommendedName>
</protein>
<dbReference type="InterPro" id="IPR056924">
    <property type="entry name" value="SH3_Tf2-1"/>
</dbReference>
<proteinExistence type="predicted"/>
<evidence type="ECO:0000259" key="2">
    <source>
        <dbReference type="Pfam" id="PF24626"/>
    </source>
</evidence>
<dbReference type="EMBL" id="OZ034821">
    <property type="protein sequence ID" value="CAL1406551.1"/>
    <property type="molecule type" value="Genomic_DNA"/>
</dbReference>
<keyword evidence="1" id="KW-1133">Transmembrane helix</keyword>
<dbReference type="AlphaFoldDB" id="A0AAV2G7B4"/>
<gene>
    <name evidence="3" type="ORF">LTRI10_LOCUS46268</name>
</gene>
<feature type="domain" description="Tf2-1-like SH3-like" evidence="2">
    <location>
        <begin position="14"/>
        <end position="64"/>
    </location>
</feature>
<feature type="transmembrane region" description="Helical" evidence="1">
    <location>
        <begin position="108"/>
        <end position="126"/>
    </location>
</feature>
<dbReference type="Proteomes" id="UP001497516">
    <property type="component" value="Chromosome 8"/>
</dbReference>
<keyword evidence="1" id="KW-0812">Transmembrane</keyword>
<evidence type="ECO:0000256" key="1">
    <source>
        <dbReference type="SAM" id="Phobius"/>
    </source>
</evidence>
<sequence length="132" mass="15166">MGEQEEAAFGVEEGDMVMVKFYPHRFKHLKNVQKGLLCRYEGSFPIVKRIGKVEYKVEIPSTFKDPSGLLCEPTHGFNEDKEDERPTKSHHTATLVTKTHNHEVQRSWHVVSFLVVAFILVMWSTWSSGATF</sequence>
<accession>A0AAV2G7B4</accession>
<name>A0AAV2G7B4_9ROSI</name>
<dbReference type="Pfam" id="PF24626">
    <property type="entry name" value="SH3_Tf2-1"/>
    <property type="match status" value="1"/>
</dbReference>
<keyword evidence="1" id="KW-0472">Membrane</keyword>
<keyword evidence="4" id="KW-1185">Reference proteome</keyword>
<evidence type="ECO:0000313" key="3">
    <source>
        <dbReference type="EMBL" id="CAL1406551.1"/>
    </source>
</evidence>